<dbReference type="InterPro" id="IPR002913">
    <property type="entry name" value="START_lipid-bd_dom"/>
</dbReference>
<evidence type="ECO:0000256" key="4">
    <source>
        <dbReference type="ARBA" id="ARBA00023054"/>
    </source>
</evidence>
<dbReference type="InterPro" id="IPR009057">
    <property type="entry name" value="Homeodomain-like_sf"/>
</dbReference>
<keyword evidence="8 9" id="KW-0539">Nucleus</keyword>
<evidence type="ECO:0000256" key="6">
    <source>
        <dbReference type="ARBA" id="ARBA00023155"/>
    </source>
</evidence>
<sequence>MESSPVSRRGYEGAFPALALGQFMLEDQEQDDLLDDQMMDQLIPDVDEDFANTPGSEPTEGASEDELQDHGSRGKRKRHHRHTPDQIQRLEAFFKECPHPDDRQRNELGRELGLEPLQVKFWFQNKRTQIKNQSEREENQRLKDENDRLLSENLRLKEALTGACCPNCGGPPHLGEMSIDEQELQAENARLQDEIGRISAIVAKYAGQQLMTFQTPSSSMVGGFRAQPEPDMTLNDSSRGGEVVFRPHDRRTEMGRRTALALAQVAAEELLAISQLGEPIWTWGYDGFRETLNQEEYARAFPGGLGPKMEGLRTEASRETAVVRMHTGRLVDILMDVSKWSVFFSSIVTRATTVEMFATGVGEGGYDGTLQLMAAELQVPTPLVPLRESLFLRYCKRHDGLWVVVDVSMEVRLNPMARYRRRPSGCVIQQLPNDYSKVVWIEHVEVDDSGVHDMFKSMVNSCLAFGAKRWVSTMTRQCERLACLLATNSSSADIAANPDGTRNILKLAERMVVSFCSGVSGSVAHHWTNISGNVADHVRIRSRNNDGDPGRPPGVVLNASTSIWLPITPKRVFELLRSESLRNEWDILLKGGMIHEAACIANGQQGGNCVSIYTVGLPEEETTNMMILQESCSDPTCSYVIYAPVDAAAIAAVLSGGDPNHVALLPSGFAILPDRPSSAVDHDGETDLGGGSLLTVAFQILVFSGPGSKISRGFIATVDGLLSCTCDRIRTILSGNSVR</sequence>
<evidence type="ECO:0000256" key="11">
    <source>
        <dbReference type="SAM" id="Coils"/>
    </source>
</evidence>
<dbReference type="Pfam" id="PF01852">
    <property type="entry name" value="START"/>
    <property type="match status" value="1"/>
</dbReference>
<dbReference type="InterPro" id="IPR057993">
    <property type="entry name" value="HD-Zip_IV_C"/>
</dbReference>
<dbReference type="GO" id="GO:0005634">
    <property type="term" value="C:nucleus"/>
    <property type="evidence" value="ECO:0007669"/>
    <property type="project" value="UniProtKB-SubCell"/>
</dbReference>
<evidence type="ECO:0000256" key="8">
    <source>
        <dbReference type="ARBA" id="ARBA00023242"/>
    </source>
</evidence>
<dbReference type="SUPFAM" id="SSF55961">
    <property type="entry name" value="Bet v1-like"/>
    <property type="match status" value="2"/>
</dbReference>
<dbReference type="SMART" id="SM00389">
    <property type="entry name" value="HOX"/>
    <property type="match status" value="1"/>
</dbReference>
<keyword evidence="7" id="KW-0804">Transcription</keyword>
<dbReference type="Pfam" id="PF25797">
    <property type="entry name" value="PDF2_C"/>
    <property type="match status" value="1"/>
</dbReference>
<accession>A0A804JQH2</accession>
<dbReference type="PANTHER" id="PTHR45654">
    <property type="entry name" value="HOMEOBOX-LEUCINE ZIPPER PROTEIN MERISTEM L1"/>
    <property type="match status" value="1"/>
</dbReference>
<dbReference type="FunFam" id="1.10.10.60:FF:000229">
    <property type="entry name" value="Homeobox-leucine zipper protein HDG1"/>
    <property type="match status" value="1"/>
</dbReference>
<organism evidence="16 17">
    <name type="scientific">Musa acuminata subsp. malaccensis</name>
    <name type="common">Wild banana</name>
    <name type="synonym">Musa malaccensis</name>
    <dbReference type="NCBI Taxonomy" id="214687"/>
    <lineage>
        <taxon>Eukaryota</taxon>
        <taxon>Viridiplantae</taxon>
        <taxon>Streptophyta</taxon>
        <taxon>Embryophyta</taxon>
        <taxon>Tracheophyta</taxon>
        <taxon>Spermatophyta</taxon>
        <taxon>Magnoliopsida</taxon>
        <taxon>Liliopsida</taxon>
        <taxon>Zingiberales</taxon>
        <taxon>Musaceae</taxon>
        <taxon>Musa</taxon>
    </lineage>
</organism>
<evidence type="ECO:0000313" key="17">
    <source>
        <dbReference type="Proteomes" id="UP000012960"/>
    </source>
</evidence>
<dbReference type="EMBL" id="HG996473">
    <property type="protein sequence ID" value="CAG1855185.1"/>
    <property type="molecule type" value="Genomic_DNA"/>
</dbReference>
<protein>
    <submittedName>
        <fullName evidence="15">(wild Malaysian banana) hypothetical protein</fullName>
    </submittedName>
</protein>
<feature type="region of interest" description="Disordered" evidence="12">
    <location>
        <begin position="42"/>
        <end position="84"/>
    </location>
</feature>
<dbReference type="SUPFAM" id="SSF46689">
    <property type="entry name" value="Homeodomain-like"/>
    <property type="match status" value="1"/>
</dbReference>
<evidence type="ECO:0000256" key="12">
    <source>
        <dbReference type="SAM" id="MobiDB-lite"/>
    </source>
</evidence>
<evidence type="ECO:0000313" key="16">
    <source>
        <dbReference type="EnsemblPlants" id="Ma07_p00200.1"/>
    </source>
</evidence>
<dbReference type="Pfam" id="PF00046">
    <property type="entry name" value="Homeodomain"/>
    <property type="match status" value="1"/>
</dbReference>
<dbReference type="Gene3D" id="3.30.530.20">
    <property type="match status" value="1"/>
</dbReference>
<keyword evidence="3" id="KW-0805">Transcription regulation</keyword>
<evidence type="ECO:0000259" key="13">
    <source>
        <dbReference type="PROSITE" id="PS50071"/>
    </source>
</evidence>
<keyword evidence="6 9" id="KW-0371">Homeobox</keyword>
<keyword evidence="4 11" id="KW-0175">Coiled coil</keyword>
<evidence type="ECO:0000256" key="3">
    <source>
        <dbReference type="ARBA" id="ARBA00023015"/>
    </source>
</evidence>
<evidence type="ECO:0000256" key="7">
    <source>
        <dbReference type="ARBA" id="ARBA00023163"/>
    </source>
</evidence>
<evidence type="ECO:0000256" key="2">
    <source>
        <dbReference type="ARBA" id="ARBA00006789"/>
    </source>
</evidence>
<feature type="coiled-coil region" evidence="11">
    <location>
        <begin position="125"/>
        <end position="201"/>
    </location>
</feature>
<dbReference type="PROSITE" id="PS50848">
    <property type="entry name" value="START"/>
    <property type="match status" value="1"/>
</dbReference>
<evidence type="ECO:0000259" key="14">
    <source>
        <dbReference type="PROSITE" id="PS50848"/>
    </source>
</evidence>
<reference evidence="15" key="1">
    <citation type="submission" date="2021-03" db="EMBL/GenBank/DDBJ databases">
        <authorList>
            <consortium name="Genoscope - CEA"/>
            <person name="William W."/>
        </authorList>
    </citation>
    <scope>NUCLEOTIDE SEQUENCE</scope>
    <source>
        <strain evidence="15">Doubled-haploid Pahang</strain>
    </source>
</reference>
<dbReference type="InterPro" id="IPR023393">
    <property type="entry name" value="START-like_dom_sf"/>
</dbReference>
<dbReference type="Proteomes" id="UP000012960">
    <property type="component" value="Unplaced"/>
</dbReference>
<name>A0A804JQH2_MUSAM</name>
<proteinExistence type="inferred from homology"/>
<evidence type="ECO:0000256" key="10">
    <source>
        <dbReference type="RuleBase" id="RU000682"/>
    </source>
</evidence>
<feature type="domain" description="START" evidence="14">
    <location>
        <begin position="252"/>
        <end position="483"/>
    </location>
</feature>
<dbReference type="PROSITE" id="PS50071">
    <property type="entry name" value="HOMEOBOX_2"/>
    <property type="match status" value="1"/>
</dbReference>
<dbReference type="EnsemblPlants" id="Ma07_t00200.1">
    <property type="protein sequence ID" value="Ma07_p00200.1"/>
    <property type="gene ID" value="Ma07_g00200"/>
</dbReference>
<dbReference type="CDD" id="cd08875">
    <property type="entry name" value="START_ArGLABRA2_like"/>
    <property type="match status" value="1"/>
</dbReference>
<keyword evidence="5 9" id="KW-0238">DNA-binding</keyword>
<dbReference type="PANTHER" id="PTHR45654:SF77">
    <property type="entry name" value="HOMEOBOX-LEUCINE ZIPPER PROTEIN MERISTEM L1"/>
    <property type="match status" value="1"/>
</dbReference>
<comment type="similarity">
    <text evidence="2">Belongs to the HD-ZIP homeobox family. Class IV subfamily.</text>
</comment>
<evidence type="ECO:0000256" key="1">
    <source>
        <dbReference type="ARBA" id="ARBA00004123"/>
    </source>
</evidence>
<evidence type="ECO:0000313" key="15">
    <source>
        <dbReference type="EMBL" id="CAG1855185.1"/>
    </source>
</evidence>
<dbReference type="InterPro" id="IPR001356">
    <property type="entry name" value="HD"/>
</dbReference>
<feature type="compositionally biased region" description="Basic residues" evidence="12">
    <location>
        <begin position="73"/>
        <end position="82"/>
    </location>
</feature>
<reference evidence="16" key="2">
    <citation type="submission" date="2021-05" db="UniProtKB">
        <authorList>
            <consortium name="EnsemblPlants"/>
        </authorList>
    </citation>
    <scope>IDENTIFICATION</scope>
    <source>
        <strain evidence="16">subsp. malaccensis</strain>
    </source>
</reference>
<dbReference type="Gramene" id="Ma07_t00200.1">
    <property type="protein sequence ID" value="Ma07_p00200.1"/>
    <property type="gene ID" value="Ma07_g00200"/>
</dbReference>
<feature type="DNA-binding region" description="Homeobox" evidence="9">
    <location>
        <begin position="75"/>
        <end position="134"/>
    </location>
</feature>
<feature type="domain" description="Homeobox" evidence="13">
    <location>
        <begin position="73"/>
        <end position="133"/>
    </location>
</feature>
<dbReference type="Gene3D" id="1.10.10.60">
    <property type="entry name" value="Homeodomain-like"/>
    <property type="match status" value="1"/>
</dbReference>
<dbReference type="InterPro" id="IPR042160">
    <property type="entry name" value="HD-Zip_IV"/>
</dbReference>
<dbReference type="GO" id="GO:0003677">
    <property type="term" value="F:DNA binding"/>
    <property type="evidence" value="ECO:0007669"/>
    <property type="project" value="UniProtKB-UniRule"/>
</dbReference>
<dbReference type="CDD" id="cd00086">
    <property type="entry name" value="homeodomain"/>
    <property type="match status" value="1"/>
</dbReference>
<dbReference type="SMART" id="SM00234">
    <property type="entry name" value="START"/>
    <property type="match status" value="1"/>
</dbReference>
<evidence type="ECO:0000256" key="9">
    <source>
        <dbReference type="PROSITE-ProRule" id="PRU00108"/>
    </source>
</evidence>
<dbReference type="GO" id="GO:0008289">
    <property type="term" value="F:lipid binding"/>
    <property type="evidence" value="ECO:0007669"/>
    <property type="project" value="InterPro"/>
</dbReference>
<gene>
    <name evidence="15" type="ORF">GSMUA_54530.1</name>
</gene>
<keyword evidence="17" id="KW-1185">Reference proteome</keyword>
<dbReference type="InParanoid" id="A0A804JQH2"/>
<comment type="subcellular location">
    <subcellularLocation>
        <location evidence="1 9 10">Nucleus</location>
    </subcellularLocation>
</comment>
<dbReference type="AlphaFoldDB" id="A0A804JQH2"/>
<evidence type="ECO:0000256" key="5">
    <source>
        <dbReference type="ARBA" id="ARBA00023125"/>
    </source>
</evidence>